<name>A0A7S8F2X7_9SPHN</name>
<feature type="signal peptide" evidence="1">
    <location>
        <begin position="1"/>
        <end position="22"/>
    </location>
</feature>
<sequence>MKRVAFFLPFLAAGIPAAHLLAAGSPSARVQVVDERGLPVRDAVVEITPAAGTKSPSGFAWRAAMAQKDLQFTPGTLIVAKGSTVAFPNLDKVRHSIYSFSKIAKFEIDLYGRDQTRAQRFAIAGTAALGCNIHDAMRGYVRVVDTPYAAKTNANGIVDLSDVPSGKATITVWHPRLRAPANETNFDASVTADFSRKYTVKLR</sequence>
<evidence type="ECO:0000313" key="3">
    <source>
        <dbReference type="Proteomes" id="UP000594459"/>
    </source>
</evidence>
<dbReference type="Gene3D" id="2.60.40.420">
    <property type="entry name" value="Cupredoxins - blue copper proteins"/>
    <property type="match status" value="1"/>
</dbReference>
<reference evidence="2 3" key="1">
    <citation type="submission" date="2020-11" db="EMBL/GenBank/DDBJ databases">
        <title>The genome sequence of Erythrobacter sp. 6D36.</title>
        <authorList>
            <person name="Liu Y."/>
        </authorList>
    </citation>
    <scope>NUCLEOTIDE SEQUENCE [LARGE SCALE GENOMIC DNA]</scope>
    <source>
        <strain evidence="2 3">6D36</strain>
    </source>
</reference>
<dbReference type="RefSeq" id="WP_200981176.1">
    <property type="nucleotide sequence ID" value="NZ_CP064654.1"/>
</dbReference>
<dbReference type="SUPFAM" id="SSF49503">
    <property type="entry name" value="Cupredoxins"/>
    <property type="match status" value="1"/>
</dbReference>
<dbReference type="InterPro" id="IPR008972">
    <property type="entry name" value="Cupredoxin"/>
</dbReference>
<keyword evidence="3" id="KW-1185">Reference proteome</keyword>
<keyword evidence="1" id="KW-0732">Signal</keyword>
<accession>A0A7S8F2X7</accession>
<feature type="chain" id="PRO_5032844268" evidence="1">
    <location>
        <begin position="23"/>
        <end position="203"/>
    </location>
</feature>
<proteinExistence type="predicted"/>
<dbReference type="EMBL" id="CP064654">
    <property type="protein sequence ID" value="QPC98169.1"/>
    <property type="molecule type" value="Genomic_DNA"/>
</dbReference>
<dbReference type="Proteomes" id="UP000594459">
    <property type="component" value="Chromosome"/>
</dbReference>
<dbReference type="AlphaFoldDB" id="A0A7S8F2X7"/>
<protein>
    <submittedName>
        <fullName evidence="2">Methylamine utilization protein</fullName>
    </submittedName>
</protein>
<organism evidence="2 3">
    <name type="scientific">Qipengyuania soli</name>
    <dbReference type="NCBI Taxonomy" id="2782568"/>
    <lineage>
        <taxon>Bacteria</taxon>
        <taxon>Pseudomonadati</taxon>
        <taxon>Pseudomonadota</taxon>
        <taxon>Alphaproteobacteria</taxon>
        <taxon>Sphingomonadales</taxon>
        <taxon>Erythrobacteraceae</taxon>
        <taxon>Qipengyuania</taxon>
    </lineage>
</organism>
<evidence type="ECO:0000256" key="1">
    <source>
        <dbReference type="SAM" id="SignalP"/>
    </source>
</evidence>
<gene>
    <name evidence="2" type="ORF">IRL76_09820</name>
</gene>
<evidence type="ECO:0000313" key="2">
    <source>
        <dbReference type="EMBL" id="QPC98169.1"/>
    </source>
</evidence>
<dbReference type="KEGG" id="qso:IRL76_09820"/>